<organism evidence="2">
    <name type="scientific">marine sediment metagenome</name>
    <dbReference type="NCBI Taxonomy" id="412755"/>
    <lineage>
        <taxon>unclassified sequences</taxon>
        <taxon>metagenomes</taxon>
        <taxon>ecological metagenomes</taxon>
    </lineage>
</organism>
<accession>X1T0K0</accession>
<evidence type="ECO:0000256" key="1">
    <source>
        <dbReference type="SAM" id="Phobius"/>
    </source>
</evidence>
<keyword evidence="1" id="KW-1133">Transmembrane helix</keyword>
<keyword evidence="1" id="KW-0812">Transmembrane</keyword>
<protein>
    <submittedName>
        <fullName evidence="2">Uncharacterized protein</fullName>
    </submittedName>
</protein>
<sequence length="102" mass="10803">GLNSPLVAIIVVLVGSTAFLARLIGHLGAIVQQGIQELDQNIAQAIQNTVSQLPIGDFEPVNPIQAAIAQFLMNKVQSDTISMPERAPDGTFTAKVITEVPE</sequence>
<comment type="caution">
    <text evidence="2">The sequence shown here is derived from an EMBL/GenBank/DDBJ whole genome shotgun (WGS) entry which is preliminary data.</text>
</comment>
<evidence type="ECO:0000313" key="2">
    <source>
        <dbReference type="EMBL" id="GAI98713.1"/>
    </source>
</evidence>
<gene>
    <name evidence="2" type="ORF">S12H4_31531</name>
</gene>
<proteinExistence type="predicted"/>
<feature type="non-terminal residue" evidence="2">
    <location>
        <position position="1"/>
    </location>
</feature>
<keyword evidence="1" id="KW-0472">Membrane</keyword>
<feature type="transmembrane region" description="Helical" evidence="1">
    <location>
        <begin position="6"/>
        <end position="25"/>
    </location>
</feature>
<name>X1T0K0_9ZZZZ</name>
<dbReference type="AlphaFoldDB" id="X1T0K0"/>
<dbReference type="EMBL" id="BARW01018416">
    <property type="protein sequence ID" value="GAI98713.1"/>
    <property type="molecule type" value="Genomic_DNA"/>
</dbReference>
<reference evidence="2" key="1">
    <citation type="journal article" date="2014" name="Front. Microbiol.">
        <title>High frequency of phylogenetically diverse reductive dehalogenase-homologous genes in deep subseafloor sedimentary metagenomes.</title>
        <authorList>
            <person name="Kawai M."/>
            <person name="Futagami T."/>
            <person name="Toyoda A."/>
            <person name="Takaki Y."/>
            <person name="Nishi S."/>
            <person name="Hori S."/>
            <person name="Arai W."/>
            <person name="Tsubouchi T."/>
            <person name="Morono Y."/>
            <person name="Uchiyama I."/>
            <person name="Ito T."/>
            <person name="Fujiyama A."/>
            <person name="Inagaki F."/>
            <person name="Takami H."/>
        </authorList>
    </citation>
    <scope>NUCLEOTIDE SEQUENCE</scope>
    <source>
        <strain evidence="2">Expedition CK06-06</strain>
    </source>
</reference>